<evidence type="ECO:0000313" key="4">
    <source>
        <dbReference type="Proteomes" id="UP001243330"/>
    </source>
</evidence>
<dbReference type="AlphaFoldDB" id="A0AAD9AHP1"/>
<dbReference type="Pfam" id="PF13489">
    <property type="entry name" value="Methyltransf_23"/>
    <property type="match status" value="1"/>
</dbReference>
<evidence type="ECO:0000256" key="2">
    <source>
        <dbReference type="SAM" id="MobiDB-lite"/>
    </source>
</evidence>
<evidence type="ECO:0000256" key="1">
    <source>
        <dbReference type="ARBA" id="ARBA00038158"/>
    </source>
</evidence>
<dbReference type="Gene3D" id="3.40.50.150">
    <property type="entry name" value="Vaccinia Virus protein VP39"/>
    <property type="match status" value="1"/>
</dbReference>
<dbReference type="GO" id="GO:0008168">
    <property type="term" value="F:methyltransferase activity"/>
    <property type="evidence" value="ECO:0007669"/>
    <property type="project" value="TreeGrafter"/>
</dbReference>
<sequence>MLTLMRNSGTSEVPGDYAENGRTYGGYRSGKYLLPVDDEEQDRLDIFHNMISIARNKALYSIPDPPAGSRIIDLGAGTGFWAIEVADKLHWAQKAPESIIGLDLSLIQPGRYVFCGAQRSHGVGSPFAISIPPTVKFVRADVEDPWQYPEQYFDFVHVQMMLGSMRDWQQLYNRSFRHLKPGGFIEQVEIEWVFRCDDNTLSPNSPLRQWGVVLSQAMRRFGAPIDIFDTKAALESTGFTNFSQQVINLPINPWVRPDEHEEELGRWFNLGLTHGLQAMTMAPFTRYAPEPWTANQVNQFVEVLKQELCRLSVHAYCRMYVWTAQKPIQ</sequence>
<evidence type="ECO:0000313" key="3">
    <source>
        <dbReference type="EMBL" id="KAK1848498.1"/>
    </source>
</evidence>
<proteinExistence type="inferred from homology"/>
<protein>
    <submittedName>
        <fullName evidence="3">Regulator of secondary metabolism</fullName>
    </submittedName>
</protein>
<name>A0AAD9AHP1_9PEZI</name>
<dbReference type="InterPro" id="IPR029063">
    <property type="entry name" value="SAM-dependent_MTases_sf"/>
</dbReference>
<gene>
    <name evidence="3" type="ORF">CCHR01_08889</name>
</gene>
<reference evidence="3" key="1">
    <citation type="submission" date="2023-01" db="EMBL/GenBank/DDBJ databases">
        <title>Colletotrichum chrysophilum M932 genome sequence.</title>
        <authorList>
            <person name="Baroncelli R."/>
        </authorList>
    </citation>
    <scope>NUCLEOTIDE SEQUENCE</scope>
    <source>
        <strain evidence="3">M932</strain>
    </source>
</reference>
<dbReference type="CDD" id="cd02440">
    <property type="entry name" value="AdoMet_MTases"/>
    <property type="match status" value="1"/>
</dbReference>
<dbReference type="PANTHER" id="PTHR43591">
    <property type="entry name" value="METHYLTRANSFERASE"/>
    <property type="match status" value="1"/>
</dbReference>
<organism evidence="3 4">
    <name type="scientific">Colletotrichum chrysophilum</name>
    <dbReference type="NCBI Taxonomy" id="1836956"/>
    <lineage>
        <taxon>Eukaryota</taxon>
        <taxon>Fungi</taxon>
        <taxon>Dikarya</taxon>
        <taxon>Ascomycota</taxon>
        <taxon>Pezizomycotina</taxon>
        <taxon>Sordariomycetes</taxon>
        <taxon>Hypocreomycetidae</taxon>
        <taxon>Glomerellales</taxon>
        <taxon>Glomerellaceae</taxon>
        <taxon>Colletotrichum</taxon>
        <taxon>Colletotrichum gloeosporioides species complex</taxon>
    </lineage>
</organism>
<feature type="region of interest" description="Disordered" evidence="2">
    <location>
        <begin position="1"/>
        <end position="20"/>
    </location>
</feature>
<dbReference type="EMBL" id="JAQOWY010000170">
    <property type="protein sequence ID" value="KAK1848498.1"/>
    <property type="molecule type" value="Genomic_DNA"/>
</dbReference>
<dbReference type="PANTHER" id="PTHR43591:SF24">
    <property type="entry name" value="2-METHOXY-6-POLYPRENYL-1,4-BENZOQUINOL METHYLASE, MITOCHONDRIAL"/>
    <property type="match status" value="1"/>
</dbReference>
<comment type="similarity">
    <text evidence="1">Belongs to the methyltransferase superfamily. LaeA methyltransferase family.</text>
</comment>
<accession>A0AAD9AHP1</accession>
<dbReference type="SUPFAM" id="SSF53335">
    <property type="entry name" value="S-adenosyl-L-methionine-dependent methyltransferases"/>
    <property type="match status" value="1"/>
</dbReference>
<feature type="compositionally biased region" description="Polar residues" evidence="2">
    <location>
        <begin position="1"/>
        <end position="11"/>
    </location>
</feature>
<dbReference type="Proteomes" id="UP001243330">
    <property type="component" value="Unassembled WGS sequence"/>
</dbReference>
<keyword evidence="4" id="KW-1185">Reference proteome</keyword>
<comment type="caution">
    <text evidence="3">The sequence shown here is derived from an EMBL/GenBank/DDBJ whole genome shotgun (WGS) entry which is preliminary data.</text>
</comment>